<dbReference type="Proteomes" id="UP000293638">
    <property type="component" value="Unassembled WGS sequence"/>
</dbReference>
<evidence type="ECO:0000256" key="1">
    <source>
        <dbReference type="SAM" id="SignalP"/>
    </source>
</evidence>
<organism evidence="2 3">
    <name type="scientific">Motilibacter rhizosphaerae</name>
    <dbReference type="NCBI Taxonomy" id="598652"/>
    <lineage>
        <taxon>Bacteria</taxon>
        <taxon>Bacillati</taxon>
        <taxon>Actinomycetota</taxon>
        <taxon>Actinomycetes</taxon>
        <taxon>Motilibacterales</taxon>
        <taxon>Motilibacteraceae</taxon>
        <taxon>Motilibacter</taxon>
    </lineage>
</organism>
<comment type="caution">
    <text evidence="2">The sequence shown here is derived from an EMBL/GenBank/DDBJ whole genome shotgun (WGS) entry which is preliminary data.</text>
</comment>
<keyword evidence="3" id="KW-1185">Reference proteome</keyword>
<evidence type="ECO:0000313" key="2">
    <source>
        <dbReference type="EMBL" id="RZS86885.1"/>
    </source>
</evidence>
<feature type="signal peptide" evidence="1">
    <location>
        <begin position="1"/>
        <end position="26"/>
    </location>
</feature>
<dbReference type="EMBL" id="SGXD01000003">
    <property type="protein sequence ID" value="RZS86885.1"/>
    <property type="molecule type" value="Genomic_DNA"/>
</dbReference>
<keyword evidence="1" id="KW-0732">Signal</keyword>
<evidence type="ECO:0000313" key="3">
    <source>
        <dbReference type="Proteomes" id="UP000293638"/>
    </source>
</evidence>
<accession>A0A4Q7NNS3</accession>
<dbReference type="RefSeq" id="WP_130493098.1">
    <property type="nucleotide sequence ID" value="NZ_SGXD01000003.1"/>
</dbReference>
<feature type="chain" id="PRO_5020424052" description="Ig-like domain-containing protein" evidence="1">
    <location>
        <begin position="27"/>
        <end position="292"/>
    </location>
</feature>
<evidence type="ECO:0008006" key="4">
    <source>
        <dbReference type="Google" id="ProtNLM"/>
    </source>
</evidence>
<dbReference type="AlphaFoldDB" id="A0A4Q7NNS3"/>
<sequence length="292" mass="30894">MIVRRVLTAALALVTLLVPVAGFGTAARADDAYPLPKHACPVYLVQLRVQFYVNCEHPKAGAGPVAVFGGTVDPGNNVSPWGDADQPGQTRAGNFIDLTGLVVRNVPPVPGVCWGHCYEPFAAGGSVTATVLAAPPRSLGSAPVESDGSFKIKHVFIPVTGSVILHYSGNGDAPAADNGLLLSDEYLNVFATAAWSARVRPVTVKRGSRVVITATFRDPASHAPIRHSSCRVEQRQTHGPLVPLFGKGEQSYTDSQGVCTVTWVPTQQGAYEAAVYLDGWSTLAGWWPVSVR</sequence>
<gene>
    <name evidence="2" type="ORF">EV189_2301</name>
</gene>
<proteinExistence type="predicted"/>
<reference evidence="2 3" key="1">
    <citation type="submission" date="2019-02" db="EMBL/GenBank/DDBJ databases">
        <title>Genomic Encyclopedia of Type Strains, Phase IV (KMG-IV): sequencing the most valuable type-strain genomes for metagenomic binning, comparative biology and taxonomic classification.</title>
        <authorList>
            <person name="Goeker M."/>
        </authorList>
    </citation>
    <scope>NUCLEOTIDE SEQUENCE [LARGE SCALE GENOMIC DNA]</scope>
    <source>
        <strain evidence="2 3">DSM 45622</strain>
    </source>
</reference>
<protein>
    <recommendedName>
        <fullName evidence="4">Ig-like domain-containing protein</fullName>
    </recommendedName>
</protein>
<name>A0A4Q7NNS3_9ACTN</name>